<evidence type="ECO:0000313" key="2">
    <source>
        <dbReference type="Proteomes" id="UP001549320"/>
    </source>
</evidence>
<name>A0ABV2Q609_9BURK</name>
<organism evidence="1 2">
    <name type="scientific">Ottowia thiooxydans</name>
    <dbReference type="NCBI Taxonomy" id="219182"/>
    <lineage>
        <taxon>Bacteria</taxon>
        <taxon>Pseudomonadati</taxon>
        <taxon>Pseudomonadota</taxon>
        <taxon>Betaproteobacteria</taxon>
        <taxon>Burkholderiales</taxon>
        <taxon>Comamonadaceae</taxon>
        <taxon>Ottowia</taxon>
    </lineage>
</organism>
<dbReference type="EMBL" id="JBEPSH010000003">
    <property type="protein sequence ID" value="MET4576474.1"/>
    <property type="molecule type" value="Genomic_DNA"/>
</dbReference>
<protein>
    <submittedName>
        <fullName evidence="1">Uncharacterized protein</fullName>
    </submittedName>
</protein>
<evidence type="ECO:0000313" key="1">
    <source>
        <dbReference type="EMBL" id="MET4576474.1"/>
    </source>
</evidence>
<proteinExistence type="predicted"/>
<gene>
    <name evidence="1" type="ORF">ABIE13_001583</name>
</gene>
<comment type="caution">
    <text evidence="1">The sequence shown here is derived from an EMBL/GenBank/DDBJ whole genome shotgun (WGS) entry which is preliminary data.</text>
</comment>
<reference evidence="1 2" key="1">
    <citation type="submission" date="2024-06" db="EMBL/GenBank/DDBJ databases">
        <title>Sorghum-associated microbial communities from plants grown in Nebraska, USA.</title>
        <authorList>
            <person name="Schachtman D."/>
        </authorList>
    </citation>
    <scope>NUCLEOTIDE SEQUENCE [LARGE SCALE GENOMIC DNA]</scope>
    <source>
        <strain evidence="1 2">2709</strain>
    </source>
</reference>
<dbReference type="Proteomes" id="UP001549320">
    <property type="component" value="Unassembled WGS sequence"/>
</dbReference>
<sequence>MYFKKAVEHKVTKAPQKQRSRTSWVARSIRVATWAVVLSVPLVQAQSPASTPQDVSGVWPSTAEAQIAIAGLMAKRAPERAGTVKVDRVLGCLPGLKEKPGVWVCPVIHAGNAKPLAWTLVRQGSQWIARDKDAEPACAPLKVAEAAFRQKLSNQKLRVTGEVDDGAGLFTSDRGITRKERGPYRLMCRYEVDTGLVEDALFLTYVWHDGQKYLIDSDVERW</sequence>
<accession>A0ABV2Q609</accession>
<keyword evidence="2" id="KW-1185">Reference proteome</keyword>